<protein>
    <submittedName>
        <fullName evidence="1">Uncharacterized protein</fullName>
    </submittedName>
</protein>
<dbReference type="Gene3D" id="3.60.10.10">
    <property type="entry name" value="Endonuclease/exonuclease/phosphatase"/>
    <property type="match status" value="1"/>
</dbReference>
<dbReference type="InterPro" id="IPR036691">
    <property type="entry name" value="Endo/exonu/phosph_ase_sf"/>
</dbReference>
<evidence type="ECO:0000313" key="2">
    <source>
        <dbReference type="Proteomes" id="UP001472677"/>
    </source>
</evidence>
<name>A0ABR2A928_9ROSI</name>
<gene>
    <name evidence="1" type="ORF">V6N12_021115</name>
</gene>
<dbReference type="Proteomes" id="UP001472677">
    <property type="component" value="Unassembled WGS sequence"/>
</dbReference>
<organism evidence="1 2">
    <name type="scientific">Hibiscus sabdariffa</name>
    <name type="common">roselle</name>
    <dbReference type="NCBI Taxonomy" id="183260"/>
    <lineage>
        <taxon>Eukaryota</taxon>
        <taxon>Viridiplantae</taxon>
        <taxon>Streptophyta</taxon>
        <taxon>Embryophyta</taxon>
        <taxon>Tracheophyta</taxon>
        <taxon>Spermatophyta</taxon>
        <taxon>Magnoliopsida</taxon>
        <taxon>eudicotyledons</taxon>
        <taxon>Gunneridae</taxon>
        <taxon>Pentapetalae</taxon>
        <taxon>rosids</taxon>
        <taxon>malvids</taxon>
        <taxon>Malvales</taxon>
        <taxon>Malvaceae</taxon>
        <taxon>Malvoideae</taxon>
        <taxon>Hibiscus</taxon>
    </lineage>
</organism>
<proteinExistence type="predicted"/>
<sequence>MVWNIYIRPSYVEDKHKFWENLVSVRNGVSQKWCIIGDFNIVATPDDKCGGSPFDHNNAKWFYDFVDRTYLMEIPRDFNIVATPDDKYGGSPFDHNNAK</sequence>
<evidence type="ECO:0000313" key="1">
    <source>
        <dbReference type="EMBL" id="KAK8489518.1"/>
    </source>
</evidence>
<accession>A0ABR2A928</accession>
<dbReference type="EMBL" id="JBBPBM010000915">
    <property type="protein sequence ID" value="KAK8489518.1"/>
    <property type="molecule type" value="Genomic_DNA"/>
</dbReference>
<keyword evidence="2" id="KW-1185">Reference proteome</keyword>
<reference evidence="1 2" key="1">
    <citation type="journal article" date="2024" name="G3 (Bethesda)">
        <title>Genome assembly of Hibiscus sabdariffa L. provides insights into metabolisms of medicinal natural products.</title>
        <authorList>
            <person name="Kim T."/>
        </authorList>
    </citation>
    <scope>NUCLEOTIDE SEQUENCE [LARGE SCALE GENOMIC DNA]</scope>
    <source>
        <strain evidence="1">TK-2024</strain>
        <tissue evidence="1">Old leaves</tissue>
    </source>
</reference>
<comment type="caution">
    <text evidence="1">The sequence shown here is derived from an EMBL/GenBank/DDBJ whole genome shotgun (WGS) entry which is preliminary data.</text>
</comment>
<dbReference type="SUPFAM" id="SSF56219">
    <property type="entry name" value="DNase I-like"/>
    <property type="match status" value="1"/>
</dbReference>